<accession>A0ABT7PKQ6</accession>
<sequence length="830" mass="92027">MTDPAQKNDADDETEFSVRDWRLEATAPCFYSEEETGDTVTSIRAKSLHDLAFAVALRDSRLITESQLAFVTRNWTAFGPVKLVEHLKQLSLLSEDQASEIEKLSVRFLNEADREASSQNAKNYQDLNTRLIAALNSDGRLASILGLGGSSFIAFEQIEDRSVGSRYTLLRKIGQGGLGTVWLARDENLNRYVALKELTNGARAGDIALEHFRREAEITGRLEHPGIVPIHQFGHDEKSGKAFYVMRFLGRRTMSDAIDEFHERRQTGAEHKMLLHRLLSSFVSVCHSVGHAHSQKVIHRDLKPTNVALDEFGQVTLLDWGLSKVNDKTGLYEVAGRSEPGDLHDSSSASTGRVIGTPLYMAPEQAAGRLDEVDVSTDVYGLGGILYTILTGVGPHHATPEVTGSSIGREHFLARIVSNDVVAPKHRNSTVPAELDAICMKALSRARYQRYRSATELAEEVQRFMAGAPVHAYQAPIKSRVSHWMMRHPTLTQVLLLAVSLVIISLGAFVLTERGARVRLAASRLSSAIETTGDLEAKLESEARALERDLHFITDLPLMSAITVSQNANRHEGIETTNASDDQVEVLASSSPRPSDMPAFDHTIQTPEQWLDRQGELFDGFLNANPAYLAMVCYKQENENQLRELVRSERFSVGQQPRRFPTRLLKTTDSDSASPETRLLAQLRPGAALLGTNDQFSDDLSTNHHSPLVVSGIAAIYDPMGEFFGMNVIELDLGERLRELIPAIAPEYVNVIIADRSGDILLEYRSGRFLEVAENQTVRSRFPELTDPLNTVGSVSDADYRRSLFAKEIDLGQPYSHARFGVIAYVSQDD</sequence>
<feature type="transmembrane region" description="Helical" evidence="5">
    <location>
        <begin position="491"/>
        <end position="511"/>
    </location>
</feature>
<evidence type="ECO:0000256" key="2">
    <source>
        <dbReference type="ARBA" id="ARBA00022741"/>
    </source>
</evidence>
<dbReference type="InterPro" id="IPR000719">
    <property type="entry name" value="Prot_kinase_dom"/>
</dbReference>
<dbReference type="SMART" id="SM00220">
    <property type="entry name" value="S_TKc"/>
    <property type="match status" value="1"/>
</dbReference>
<organism evidence="7 8">
    <name type="scientific">Roseiconus lacunae</name>
    <dbReference type="NCBI Taxonomy" id="2605694"/>
    <lineage>
        <taxon>Bacteria</taxon>
        <taxon>Pseudomonadati</taxon>
        <taxon>Planctomycetota</taxon>
        <taxon>Planctomycetia</taxon>
        <taxon>Pirellulales</taxon>
        <taxon>Pirellulaceae</taxon>
        <taxon>Roseiconus</taxon>
    </lineage>
</organism>
<feature type="domain" description="Protein kinase" evidence="6">
    <location>
        <begin position="167"/>
        <end position="465"/>
    </location>
</feature>
<comment type="caution">
    <text evidence="7">The sequence shown here is derived from an EMBL/GenBank/DDBJ whole genome shotgun (WGS) entry which is preliminary data.</text>
</comment>
<gene>
    <name evidence="7" type="ORF">QTN89_16495</name>
</gene>
<dbReference type="Pfam" id="PF00069">
    <property type="entry name" value="Pkinase"/>
    <property type="match status" value="1"/>
</dbReference>
<evidence type="ECO:0000313" key="8">
    <source>
        <dbReference type="Proteomes" id="UP001239462"/>
    </source>
</evidence>
<name>A0ABT7PKQ6_9BACT</name>
<evidence type="ECO:0000256" key="1">
    <source>
        <dbReference type="ARBA" id="ARBA00022679"/>
    </source>
</evidence>
<evidence type="ECO:0000256" key="3">
    <source>
        <dbReference type="ARBA" id="ARBA00022777"/>
    </source>
</evidence>
<dbReference type="InterPro" id="IPR011009">
    <property type="entry name" value="Kinase-like_dom_sf"/>
</dbReference>
<reference evidence="7 8" key="1">
    <citation type="submission" date="2023-06" db="EMBL/GenBank/DDBJ databases">
        <title>Roseiconus lacunae JC819 isolated from Gulf of Mannar region, Tamil Nadu.</title>
        <authorList>
            <person name="Pk S."/>
            <person name="Ch S."/>
            <person name="Ch V.R."/>
        </authorList>
    </citation>
    <scope>NUCLEOTIDE SEQUENCE [LARGE SCALE GENOMIC DNA]</scope>
    <source>
        <strain evidence="7 8">JC819</strain>
    </source>
</reference>
<evidence type="ECO:0000256" key="4">
    <source>
        <dbReference type="ARBA" id="ARBA00022840"/>
    </source>
</evidence>
<dbReference type="GO" id="GO:0004674">
    <property type="term" value="F:protein serine/threonine kinase activity"/>
    <property type="evidence" value="ECO:0007669"/>
    <property type="project" value="UniProtKB-EC"/>
</dbReference>
<evidence type="ECO:0000313" key="7">
    <source>
        <dbReference type="EMBL" id="MDM4017050.1"/>
    </source>
</evidence>
<proteinExistence type="predicted"/>
<dbReference type="SUPFAM" id="SSF56112">
    <property type="entry name" value="Protein kinase-like (PK-like)"/>
    <property type="match status" value="1"/>
</dbReference>
<dbReference type="Gene3D" id="3.30.200.20">
    <property type="entry name" value="Phosphorylase Kinase, domain 1"/>
    <property type="match status" value="1"/>
</dbReference>
<evidence type="ECO:0000256" key="5">
    <source>
        <dbReference type="SAM" id="Phobius"/>
    </source>
</evidence>
<dbReference type="PANTHER" id="PTHR43289">
    <property type="entry name" value="MITOGEN-ACTIVATED PROTEIN KINASE KINASE KINASE 20-RELATED"/>
    <property type="match status" value="1"/>
</dbReference>
<keyword evidence="8" id="KW-1185">Reference proteome</keyword>
<dbReference type="Proteomes" id="UP001239462">
    <property type="component" value="Unassembled WGS sequence"/>
</dbReference>
<evidence type="ECO:0000259" key="6">
    <source>
        <dbReference type="PROSITE" id="PS50011"/>
    </source>
</evidence>
<dbReference type="Gene3D" id="1.10.510.10">
    <property type="entry name" value="Transferase(Phosphotransferase) domain 1"/>
    <property type="match status" value="1"/>
</dbReference>
<keyword evidence="4" id="KW-0067">ATP-binding</keyword>
<dbReference type="GO" id="GO:0016779">
    <property type="term" value="F:nucleotidyltransferase activity"/>
    <property type="evidence" value="ECO:0007669"/>
    <property type="project" value="UniProtKB-KW"/>
</dbReference>
<dbReference type="CDD" id="cd14014">
    <property type="entry name" value="STKc_PknB_like"/>
    <property type="match status" value="1"/>
</dbReference>
<protein>
    <submittedName>
        <fullName evidence="7">Serine/threonine-protein kinase</fullName>
        <ecNumber evidence="7">2.7.11.1</ecNumber>
    </submittedName>
</protein>
<keyword evidence="5" id="KW-0812">Transmembrane</keyword>
<keyword evidence="7" id="KW-0548">Nucleotidyltransferase</keyword>
<keyword evidence="2" id="KW-0547">Nucleotide-binding</keyword>
<keyword evidence="5" id="KW-1133">Transmembrane helix</keyword>
<dbReference type="EC" id="2.7.11.1" evidence="7"/>
<keyword evidence="1 7" id="KW-0808">Transferase</keyword>
<keyword evidence="3 7" id="KW-0418">Kinase</keyword>
<dbReference type="PANTHER" id="PTHR43289:SF6">
    <property type="entry name" value="SERINE_THREONINE-PROTEIN KINASE NEKL-3"/>
    <property type="match status" value="1"/>
</dbReference>
<dbReference type="EMBL" id="JASZZN010000011">
    <property type="protein sequence ID" value="MDM4017050.1"/>
    <property type="molecule type" value="Genomic_DNA"/>
</dbReference>
<keyword evidence="5" id="KW-0472">Membrane</keyword>
<dbReference type="RefSeq" id="WP_289164571.1">
    <property type="nucleotide sequence ID" value="NZ_JASZZN010000011.1"/>
</dbReference>
<dbReference type="PROSITE" id="PS50011">
    <property type="entry name" value="PROTEIN_KINASE_DOM"/>
    <property type="match status" value="1"/>
</dbReference>